<feature type="signal peptide" evidence="1">
    <location>
        <begin position="1"/>
        <end position="26"/>
    </location>
</feature>
<feature type="chain" id="PRO_5043705997" evidence="1">
    <location>
        <begin position="27"/>
        <end position="238"/>
    </location>
</feature>
<dbReference type="Pfam" id="PF20113">
    <property type="entry name" value="DUF6503"/>
    <property type="match status" value="1"/>
</dbReference>
<dbReference type="EMBL" id="CP157804">
    <property type="protein sequence ID" value="XBQ24023.1"/>
    <property type="molecule type" value="Genomic_DNA"/>
</dbReference>
<name>A0AAU7MZL9_9FLAO</name>
<gene>
    <name evidence="2" type="ORF">ABNE31_03675</name>
</gene>
<reference evidence="2" key="1">
    <citation type="submission" date="2024-05" db="EMBL/GenBank/DDBJ databases">
        <title>Draft Genome Sequences of Flagellimonas sp. MMG031 and Marinobacter sp. MMG032 Isolated from the dinoflagellate Symbiodinium pilosum.</title>
        <authorList>
            <person name="Shikuma N.J."/>
            <person name="Farrell M.V."/>
        </authorList>
    </citation>
    <scope>NUCLEOTIDE SEQUENCE</scope>
    <source>
        <strain evidence="2">MMG031</strain>
    </source>
</reference>
<accession>A0AAU7MZL9</accession>
<evidence type="ECO:0000313" key="2">
    <source>
        <dbReference type="EMBL" id="XBQ24023.1"/>
    </source>
</evidence>
<sequence length="238" mass="27748">MKKYGFIWACLGLLSFVSGHSQSISAEQVLEKAIAFHDPNGKWDQLKTSFKVVMETPNRPKRTSTIQVDFPKQLFMLTVEQGENTSFFNITPNSCVITLNDSEDFSEEDKEKMRLTCERGNFMKDYYTYLYGLPMKLNDPGTHLDPKVQKKTFKGKEYLVVKATYDAEVGKDTWYFYFDPASYAMEVYQFYHEESKNDGEYILLDGLEEIEGIKMPKTRAWYTNKEEKYLGTDTLFKL</sequence>
<organism evidence="2">
    <name type="scientific">Flagellimonas sp. MMG031</name>
    <dbReference type="NCBI Taxonomy" id="3158549"/>
    <lineage>
        <taxon>Bacteria</taxon>
        <taxon>Pseudomonadati</taxon>
        <taxon>Bacteroidota</taxon>
        <taxon>Flavobacteriia</taxon>
        <taxon>Flavobacteriales</taxon>
        <taxon>Flavobacteriaceae</taxon>
        <taxon>Flagellimonas</taxon>
    </lineage>
</organism>
<proteinExistence type="predicted"/>
<evidence type="ECO:0000256" key="1">
    <source>
        <dbReference type="SAM" id="SignalP"/>
    </source>
</evidence>
<keyword evidence="1" id="KW-0732">Signal</keyword>
<dbReference type="AlphaFoldDB" id="A0AAU7MZL9"/>
<dbReference type="RefSeq" id="WP_349352412.1">
    <property type="nucleotide sequence ID" value="NZ_CP157804.1"/>
</dbReference>
<protein>
    <submittedName>
        <fullName evidence="2">DUF6503 family protein</fullName>
    </submittedName>
</protein>
<dbReference type="KEGG" id="fld:ABNE31_03675"/>
<dbReference type="InterPro" id="IPR045444">
    <property type="entry name" value="DUF6503"/>
</dbReference>